<feature type="chain" id="PRO_5022798824" evidence="1">
    <location>
        <begin position="20"/>
        <end position="155"/>
    </location>
</feature>
<comment type="caution">
    <text evidence="2">The sequence shown here is derived from an EMBL/GenBank/DDBJ whole genome shotgun (WGS) entry which is preliminary data.</text>
</comment>
<sequence length="155" mass="16516">MIELTISALLVTVLEGAAGAAQDTAAHGQERITFQAQIQDTDATSHALRTHTAPEDLEEDVCSPRRKEGRTAVRNKGTSLVATILSPTTQLTGDNHHHCLASRSELPLSVNGSVRGRGLVPVPFLHTSCGLEIPLHIALVKLFLCTPHVTVSSSQ</sequence>
<dbReference type="EMBL" id="VSRR010007804">
    <property type="protein sequence ID" value="MPC47562.1"/>
    <property type="molecule type" value="Genomic_DNA"/>
</dbReference>
<gene>
    <name evidence="2" type="ORF">E2C01_041313</name>
</gene>
<feature type="signal peptide" evidence="1">
    <location>
        <begin position="1"/>
        <end position="19"/>
    </location>
</feature>
<evidence type="ECO:0000256" key="1">
    <source>
        <dbReference type="SAM" id="SignalP"/>
    </source>
</evidence>
<dbReference type="AlphaFoldDB" id="A0A5B7FM99"/>
<reference evidence="2 3" key="1">
    <citation type="submission" date="2019-05" db="EMBL/GenBank/DDBJ databases">
        <title>Another draft genome of Portunus trituberculatus and its Hox gene families provides insights of decapod evolution.</title>
        <authorList>
            <person name="Jeong J.-H."/>
            <person name="Song I."/>
            <person name="Kim S."/>
            <person name="Choi T."/>
            <person name="Kim D."/>
            <person name="Ryu S."/>
            <person name="Kim W."/>
        </authorList>
    </citation>
    <scope>NUCLEOTIDE SEQUENCE [LARGE SCALE GENOMIC DNA]</scope>
    <source>
        <tissue evidence="2">Muscle</tissue>
    </source>
</reference>
<keyword evidence="1" id="KW-0732">Signal</keyword>
<evidence type="ECO:0000313" key="3">
    <source>
        <dbReference type="Proteomes" id="UP000324222"/>
    </source>
</evidence>
<proteinExistence type="predicted"/>
<organism evidence="2 3">
    <name type="scientific">Portunus trituberculatus</name>
    <name type="common">Swimming crab</name>
    <name type="synonym">Neptunus trituberculatus</name>
    <dbReference type="NCBI Taxonomy" id="210409"/>
    <lineage>
        <taxon>Eukaryota</taxon>
        <taxon>Metazoa</taxon>
        <taxon>Ecdysozoa</taxon>
        <taxon>Arthropoda</taxon>
        <taxon>Crustacea</taxon>
        <taxon>Multicrustacea</taxon>
        <taxon>Malacostraca</taxon>
        <taxon>Eumalacostraca</taxon>
        <taxon>Eucarida</taxon>
        <taxon>Decapoda</taxon>
        <taxon>Pleocyemata</taxon>
        <taxon>Brachyura</taxon>
        <taxon>Eubrachyura</taxon>
        <taxon>Portunoidea</taxon>
        <taxon>Portunidae</taxon>
        <taxon>Portuninae</taxon>
        <taxon>Portunus</taxon>
    </lineage>
</organism>
<dbReference type="Proteomes" id="UP000324222">
    <property type="component" value="Unassembled WGS sequence"/>
</dbReference>
<keyword evidence="3" id="KW-1185">Reference proteome</keyword>
<protein>
    <submittedName>
        <fullName evidence="2">Uncharacterized protein</fullName>
    </submittedName>
</protein>
<name>A0A5B7FM99_PORTR</name>
<accession>A0A5B7FM99</accession>
<evidence type="ECO:0000313" key="2">
    <source>
        <dbReference type="EMBL" id="MPC47562.1"/>
    </source>
</evidence>